<evidence type="ECO:0000313" key="10">
    <source>
        <dbReference type="EMBL" id="MDA5192590.1"/>
    </source>
</evidence>
<dbReference type="CDD" id="cd07346">
    <property type="entry name" value="ABC_6TM_exporters"/>
    <property type="match status" value="1"/>
</dbReference>
<evidence type="ECO:0000256" key="1">
    <source>
        <dbReference type="ARBA" id="ARBA00004651"/>
    </source>
</evidence>
<evidence type="ECO:0000259" key="8">
    <source>
        <dbReference type="PROSITE" id="PS50893"/>
    </source>
</evidence>
<dbReference type="InterPro" id="IPR017871">
    <property type="entry name" value="ABC_transporter-like_CS"/>
</dbReference>
<dbReference type="InterPro" id="IPR036640">
    <property type="entry name" value="ABC1_TM_sf"/>
</dbReference>
<dbReference type="PANTHER" id="PTHR43394:SF1">
    <property type="entry name" value="ATP-BINDING CASSETTE SUB-FAMILY B MEMBER 10, MITOCHONDRIAL"/>
    <property type="match status" value="1"/>
</dbReference>
<keyword evidence="4 10" id="KW-0067">ATP-binding</keyword>
<dbReference type="InterPro" id="IPR039421">
    <property type="entry name" value="Type_1_exporter"/>
</dbReference>
<dbReference type="EMBL" id="JANWOI010000001">
    <property type="protein sequence ID" value="MDA5192590.1"/>
    <property type="molecule type" value="Genomic_DNA"/>
</dbReference>
<dbReference type="Pfam" id="PF00664">
    <property type="entry name" value="ABC_membrane"/>
    <property type="match status" value="1"/>
</dbReference>
<dbReference type="GO" id="GO:0005524">
    <property type="term" value="F:ATP binding"/>
    <property type="evidence" value="ECO:0007669"/>
    <property type="project" value="UniProtKB-KW"/>
</dbReference>
<dbReference type="Pfam" id="PF00005">
    <property type="entry name" value="ABC_tran"/>
    <property type="match status" value="1"/>
</dbReference>
<dbReference type="GO" id="GO:0016887">
    <property type="term" value="F:ATP hydrolysis activity"/>
    <property type="evidence" value="ECO:0007669"/>
    <property type="project" value="InterPro"/>
</dbReference>
<dbReference type="PROSITE" id="PS50893">
    <property type="entry name" value="ABC_TRANSPORTER_2"/>
    <property type="match status" value="1"/>
</dbReference>
<dbReference type="Proteomes" id="UP001141619">
    <property type="component" value="Unassembled WGS sequence"/>
</dbReference>
<evidence type="ECO:0000259" key="9">
    <source>
        <dbReference type="PROSITE" id="PS50929"/>
    </source>
</evidence>
<dbReference type="PROSITE" id="PS00211">
    <property type="entry name" value="ABC_TRANSPORTER_1"/>
    <property type="match status" value="1"/>
</dbReference>
<dbReference type="InterPro" id="IPR003439">
    <property type="entry name" value="ABC_transporter-like_ATP-bd"/>
</dbReference>
<evidence type="ECO:0000256" key="2">
    <source>
        <dbReference type="ARBA" id="ARBA00022692"/>
    </source>
</evidence>
<keyword evidence="3" id="KW-0547">Nucleotide-binding</keyword>
<dbReference type="GO" id="GO:0005886">
    <property type="term" value="C:plasma membrane"/>
    <property type="evidence" value="ECO:0007669"/>
    <property type="project" value="UniProtKB-SubCell"/>
</dbReference>
<dbReference type="GO" id="GO:0015421">
    <property type="term" value="F:ABC-type oligopeptide transporter activity"/>
    <property type="evidence" value="ECO:0007669"/>
    <property type="project" value="TreeGrafter"/>
</dbReference>
<name>A0A9X3TUZ2_9PROT</name>
<dbReference type="RefSeq" id="WP_274942295.1">
    <property type="nucleotide sequence ID" value="NZ_JANWOI010000001.1"/>
</dbReference>
<dbReference type="AlphaFoldDB" id="A0A9X3TUZ2"/>
<dbReference type="SMART" id="SM00382">
    <property type="entry name" value="AAA"/>
    <property type="match status" value="1"/>
</dbReference>
<accession>A0A9X3TUZ2</accession>
<evidence type="ECO:0000256" key="5">
    <source>
        <dbReference type="ARBA" id="ARBA00022989"/>
    </source>
</evidence>
<evidence type="ECO:0000256" key="7">
    <source>
        <dbReference type="SAM" id="Phobius"/>
    </source>
</evidence>
<reference evidence="10" key="2">
    <citation type="journal article" date="2023" name="Syst. Appl. Microbiol.">
        <title>Govania unica gen. nov., sp. nov., a rare biosphere bacterium that represents a novel family in the class Alphaproteobacteria.</title>
        <authorList>
            <person name="Vandamme P."/>
            <person name="Peeters C."/>
            <person name="Hettiarachchi A."/>
            <person name="Cnockaert M."/>
            <person name="Carlier A."/>
        </authorList>
    </citation>
    <scope>NUCLEOTIDE SEQUENCE</scope>
    <source>
        <strain evidence="10">LMG 31809</strain>
    </source>
</reference>
<dbReference type="InterPro" id="IPR027417">
    <property type="entry name" value="P-loop_NTPase"/>
</dbReference>
<dbReference type="InterPro" id="IPR011527">
    <property type="entry name" value="ABC1_TM_dom"/>
</dbReference>
<feature type="transmembrane region" description="Helical" evidence="7">
    <location>
        <begin position="170"/>
        <end position="190"/>
    </location>
</feature>
<dbReference type="SUPFAM" id="SSF90123">
    <property type="entry name" value="ABC transporter transmembrane region"/>
    <property type="match status" value="1"/>
</dbReference>
<organism evidence="10 11">
    <name type="scientific">Govanella unica</name>
    <dbReference type="NCBI Taxonomy" id="2975056"/>
    <lineage>
        <taxon>Bacteria</taxon>
        <taxon>Pseudomonadati</taxon>
        <taxon>Pseudomonadota</taxon>
        <taxon>Alphaproteobacteria</taxon>
        <taxon>Emcibacterales</taxon>
        <taxon>Govanellaceae</taxon>
        <taxon>Govanella</taxon>
    </lineage>
</organism>
<dbReference type="PROSITE" id="PS50929">
    <property type="entry name" value="ABC_TM1F"/>
    <property type="match status" value="1"/>
</dbReference>
<evidence type="ECO:0000256" key="3">
    <source>
        <dbReference type="ARBA" id="ARBA00022741"/>
    </source>
</evidence>
<comment type="caution">
    <text evidence="10">The sequence shown here is derived from an EMBL/GenBank/DDBJ whole genome shotgun (WGS) entry which is preliminary data.</text>
</comment>
<keyword evidence="11" id="KW-1185">Reference proteome</keyword>
<evidence type="ECO:0000256" key="6">
    <source>
        <dbReference type="ARBA" id="ARBA00023136"/>
    </source>
</evidence>
<sequence>MDNKPQTATTASFSALAWELARPHAGRLAFVLLLSVFATGLGLLQPWLTKLLIDGGILGRRMDVLLTVTAVLLLAAFLSAGLGALNRWLYVGVSARILFAFRGRVFAHLLTLSPRYFAAARTGELMSRMDGDVAEVQRFALDSALAVVSAAIMLTGSLIFMLALDARLTLIAFALLPLEILFLRAFRPLLMTRSAALRGRAADLSAFLVERISGVRLLQGLGAERKAAADFAAHQDRYRTDLLKQQMTSYGVGAGPGLMLTLSNAAVFVIGGSAVIDGSLTLGTLIAFSAYLGRATGPVQTFLGLYTAAARAEVSLDRVRVLLDAEPAVRSPAVPRALPDGPGGAIAIEGLMFGHPGRDAFILDQASAVIPAGSKVALEGLSGAGKSTLVDLLQRHYDPDGGRILLDGMDLRELDLAVLRRQMVVVTQDMILMRGSVAENLRLARPEASDDDLRAALLAAELGDLMTRLPQGLDSLIGERGASLSGGERQRFALARALLCDPRVLILDEATAGVDATAEARVLAAVDQLFAGRTRLIISHHPRAFRDVDLRLQLASGKLRVSA</sequence>
<protein>
    <submittedName>
        <fullName evidence="10">ABC transporter ATP-binding protein/permease</fullName>
    </submittedName>
</protein>
<gene>
    <name evidence="10" type="ORF">NYP16_01275</name>
</gene>
<evidence type="ECO:0000313" key="11">
    <source>
        <dbReference type="Proteomes" id="UP001141619"/>
    </source>
</evidence>
<evidence type="ECO:0000256" key="4">
    <source>
        <dbReference type="ARBA" id="ARBA00022840"/>
    </source>
</evidence>
<dbReference type="PANTHER" id="PTHR43394">
    <property type="entry name" value="ATP-DEPENDENT PERMEASE MDL1, MITOCHONDRIAL"/>
    <property type="match status" value="1"/>
</dbReference>
<reference evidence="10" key="1">
    <citation type="submission" date="2022-08" db="EMBL/GenBank/DDBJ databases">
        <authorList>
            <person name="Vandamme P."/>
            <person name="Hettiarachchi A."/>
            <person name="Peeters C."/>
            <person name="Cnockaert M."/>
            <person name="Carlier A."/>
        </authorList>
    </citation>
    <scope>NUCLEOTIDE SEQUENCE</scope>
    <source>
        <strain evidence="10">LMG 31809</strain>
    </source>
</reference>
<feature type="transmembrane region" description="Helical" evidence="7">
    <location>
        <begin position="25"/>
        <end position="44"/>
    </location>
</feature>
<dbReference type="Gene3D" id="1.20.1560.10">
    <property type="entry name" value="ABC transporter type 1, transmembrane domain"/>
    <property type="match status" value="1"/>
</dbReference>
<dbReference type="Gene3D" id="3.40.50.300">
    <property type="entry name" value="P-loop containing nucleotide triphosphate hydrolases"/>
    <property type="match status" value="1"/>
</dbReference>
<feature type="domain" description="ABC transporter" evidence="8">
    <location>
        <begin position="346"/>
        <end position="563"/>
    </location>
</feature>
<keyword evidence="6 7" id="KW-0472">Membrane</keyword>
<feature type="transmembrane region" description="Helical" evidence="7">
    <location>
        <begin position="139"/>
        <end position="164"/>
    </location>
</feature>
<dbReference type="SUPFAM" id="SSF52540">
    <property type="entry name" value="P-loop containing nucleoside triphosphate hydrolases"/>
    <property type="match status" value="1"/>
</dbReference>
<comment type="subcellular location">
    <subcellularLocation>
        <location evidence="1">Cell membrane</location>
        <topology evidence="1">Multi-pass membrane protein</topology>
    </subcellularLocation>
</comment>
<feature type="transmembrane region" description="Helical" evidence="7">
    <location>
        <begin position="64"/>
        <end position="85"/>
    </location>
</feature>
<keyword evidence="5 7" id="KW-1133">Transmembrane helix</keyword>
<proteinExistence type="predicted"/>
<keyword evidence="2 7" id="KW-0812">Transmembrane</keyword>
<dbReference type="InterPro" id="IPR003593">
    <property type="entry name" value="AAA+_ATPase"/>
</dbReference>
<feature type="domain" description="ABC transmembrane type-1" evidence="9">
    <location>
        <begin position="29"/>
        <end position="311"/>
    </location>
</feature>